<organism evidence="1 2">
    <name type="scientific">Penicillium atrosanguineum</name>
    <dbReference type="NCBI Taxonomy" id="1132637"/>
    <lineage>
        <taxon>Eukaryota</taxon>
        <taxon>Fungi</taxon>
        <taxon>Dikarya</taxon>
        <taxon>Ascomycota</taxon>
        <taxon>Pezizomycotina</taxon>
        <taxon>Eurotiomycetes</taxon>
        <taxon>Eurotiomycetidae</taxon>
        <taxon>Eurotiales</taxon>
        <taxon>Aspergillaceae</taxon>
        <taxon>Penicillium</taxon>
    </lineage>
</organism>
<evidence type="ECO:0000313" key="2">
    <source>
        <dbReference type="Proteomes" id="UP001147746"/>
    </source>
</evidence>
<comment type="caution">
    <text evidence="1">The sequence shown here is derived from an EMBL/GenBank/DDBJ whole genome shotgun (WGS) entry which is preliminary data.</text>
</comment>
<sequence>MLRQARIGISFTGQLVYYQPVPLPNYPHLEPATFSSPKECRNDASILDAAERNSRVPFLLLPVELQLQIIHTVVDSPIEFSLGSEPYWHTFWEDYKEDEAKLQRGWFRYSAAYSLILTCKRFHALAIPLLYRTVSLDISPHWLNCPPQEKLFRTVILRRPFLQNYVEHLAVKGKPLCSNIAKIACELPRLRTLSMELARDEPGVSSVGPTKDQARTANFTKLQFHNLHARPQSVKEFLEWPRQLHQFVLNDMVCDGYSWAEVEPDAAYRWNHTLLADALSPQKDYLTVLDLGWLGYDRDQNAFPVSKFPYLQSMALCVAYERPNEQACRSWLTPSLKTLILDMHTNDSQGGPFSNFRQNQAQSIREFAKMAREWADGGRFGLV</sequence>
<dbReference type="EMBL" id="JAPZBO010000003">
    <property type="protein sequence ID" value="KAJ5321319.1"/>
    <property type="molecule type" value="Genomic_DNA"/>
</dbReference>
<name>A0A9W9GK98_9EURO</name>
<reference evidence="1" key="1">
    <citation type="submission" date="2022-12" db="EMBL/GenBank/DDBJ databases">
        <authorList>
            <person name="Petersen C."/>
        </authorList>
    </citation>
    <scope>NUCLEOTIDE SEQUENCE</scope>
    <source>
        <strain evidence="1">IBT 21472</strain>
    </source>
</reference>
<gene>
    <name evidence="1" type="ORF">N7476_004321</name>
</gene>
<proteinExistence type="predicted"/>
<keyword evidence="2" id="KW-1185">Reference proteome</keyword>
<dbReference type="AlphaFoldDB" id="A0A9W9GK98"/>
<dbReference type="Proteomes" id="UP001147746">
    <property type="component" value="Unassembled WGS sequence"/>
</dbReference>
<protein>
    <recommendedName>
        <fullName evidence="3">F-box domain-containing protein</fullName>
    </recommendedName>
</protein>
<evidence type="ECO:0000313" key="1">
    <source>
        <dbReference type="EMBL" id="KAJ5321319.1"/>
    </source>
</evidence>
<evidence type="ECO:0008006" key="3">
    <source>
        <dbReference type="Google" id="ProtNLM"/>
    </source>
</evidence>
<reference evidence="1" key="2">
    <citation type="journal article" date="2023" name="IMA Fungus">
        <title>Comparative genomic study of the Penicillium genus elucidates a diverse pangenome and 15 lateral gene transfer events.</title>
        <authorList>
            <person name="Petersen C."/>
            <person name="Sorensen T."/>
            <person name="Nielsen M.R."/>
            <person name="Sondergaard T.E."/>
            <person name="Sorensen J.L."/>
            <person name="Fitzpatrick D.A."/>
            <person name="Frisvad J.C."/>
            <person name="Nielsen K.L."/>
        </authorList>
    </citation>
    <scope>NUCLEOTIDE SEQUENCE</scope>
    <source>
        <strain evidence="1">IBT 21472</strain>
    </source>
</reference>
<accession>A0A9W9GK98</accession>